<organism evidence="1 2">
    <name type="scientific">Streptomyces fulvorobeus</name>
    <dbReference type="NCBI Taxonomy" id="284028"/>
    <lineage>
        <taxon>Bacteria</taxon>
        <taxon>Bacillati</taxon>
        <taxon>Actinomycetota</taxon>
        <taxon>Actinomycetes</taxon>
        <taxon>Kitasatosporales</taxon>
        <taxon>Streptomycetaceae</taxon>
        <taxon>Streptomyces</taxon>
    </lineage>
</organism>
<evidence type="ECO:0000313" key="1">
    <source>
        <dbReference type="EMBL" id="GFN01343.1"/>
    </source>
</evidence>
<protein>
    <submittedName>
        <fullName evidence="1">Uncharacterized protein</fullName>
    </submittedName>
</protein>
<reference evidence="1 2" key="1">
    <citation type="submission" date="2020-05" db="EMBL/GenBank/DDBJ databases">
        <title>Whole genome shotgun sequence of Streptomyces fulvorobeus NBRC 15897.</title>
        <authorList>
            <person name="Komaki H."/>
            <person name="Tamura T."/>
        </authorList>
    </citation>
    <scope>NUCLEOTIDE SEQUENCE [LARGE SCALE GENOMIC DNA]</scope>
    <source>
        <strain evidence="1 2">NBRC 15897</strain>
    </source>
</reference>
<dbReference type="AlphaFoldDB" id="A0A7J0CFQ9"/>
<evidence type="ECO:0000313" key="2">
    <source>
        <dbReference type="Proteomes" id="UP000498980"/>
    </source>
</evidence>
<proteinExistence type="predicted"/>
<accession>A0A7J0CFQ9</accession>
<comment type="caution">
    <text evidence="1">The sequence shown here is derived from an EMBL/GenBank/DDBJ whole genome shotgun (WGS) entry which is preliminary data.</text>
</comment>
<sequence length="54" mass="5970">MGLVTDSAYEELQIGGLGPATFELLRRLVYQVRRGTGFPPPRDTRCGAMTRLTT</sequence>
<keyword evidence="2" id="KW-1185">Reference proteome</keyword>
<dbReference type="EMBL" id="BLWC01000001">
    <property type="protein sequence ID" value="GFN01343.1"/>
    <property type="molecule type" value="Genomic_DNA"/>
</dbReference>
<name>A0A7J0CFQ9_9ACTN</name>
<dbReference type="Proteomes" id="UP000498980">
    <property type="component" value="Unassembled WGS sequence"/>
</dbReference>
<gene>
    <name evidence="1" type="ORF">Sfulv_61530</name>
</gene>